<dbReference type="Proteomes" id="UP000007703">
    <property type="component" value="Unassembled WGS sequence"/>
</dbReference>
<dbReference type="HOGENOM" id="CLU_821377_0_0_1"/>
<feature type="compositionally biased region" description="Basic and acidic residues" evidence="1">
    <location>
        <begin position="91"/>
        <end position="102"/>
    </location>
</feature>
<organism evidence="2 3">
    <name type="scientific">Clavispora lusitaniae (strain ATCC 42720)</name>
    <name type="common">Yeast</name>
    <name type="synonym">Candida lusitaniae</name>
    <dbReference type="NCBI Taxonomy" id="306902"/>
    <lineage>
        <taxon>Eukaryota</taxon>
        <taxon>Fungi</taxon>
        <taxon>Dikarya</taxon>
        <taxon>Ascomycota</taxon>
        <taxon>Saccharomycotina</taxon>
        <taxon>Pichiomycetes</taxon>
        <taxon>Metschnikowiaceae</taxon>
        <taxon>Clavispora</taxon>
    </lineage>
</organism>
<dbReference type="VEuPathDB" id="FungiDB:CLUG_04867"/>
<feature type="region of interest" description="Disordered" evidence="1">
    <location>
        <begin position="81"/>
        <end position="163"/>
    </location>
</feature>
<evidence type="ECO:0000313" key="3">
    <source>
        <dbReference type="Proteomes" id="UP000007703"/>
    </source>
</evidence>
<feature type="compositionally biased region" description="Low complexity" evidence="1">
    <location>
        <begin position="118"/>
        <end position="129"/>
    </location>
</feature>
<accession>C4Y9H7</accession>
<dbReference type="InParanoid" id="C4Y9H7"/>
<evidence type="ECO:0000313" key="2">
    <source>
        <dbReference type="EMBL" id="EEQ40739.1"/>
    </source>
</evidence>
<dbReference type="EMBL" id="CH408081">
    <property type="protein sequence ID" value="EEQ40739.1"/>
    <property type="molecule type" value="Genomic_DNA"/>
</dbReference>
<dbReference type="AlphaFoldDB" id="C4Y9H7"/>
<protein>
    <submittedName>
        <fullName evidence="2">Uncharacterized protein</fullName>
    </submittedName>
</protein>
<feature type="compositionally biased region" description="Polar residues" evidence="1">
    <location>
        <begin position="137"/>
        <end position="152"/>
    </location>
</feature>
<name>C4Y9H7_CLAL4</name>
<proteinExistence type="predicted"/>
<feature type="compositionally biased region" description="Basic residues" evidence="1">
    <location>
        <begin position="103"/>
        <end position="117"/>
    </location>
</feature>
<evidence type="ECO:0000256" key="1">
    <source>
        <dbReference type="SAM" id="MobiDB-lite"/>
    </source>
</evidence>
<dbReference type="KEGG" id="clu:CLUG_04867"/>
<sequence length="338" mass="37044">MAKGRFHGRNQLYLVGRCAHREKSPHHDFFDQGNQKGLDSTWPGADWSRKVSRSFERTCGPFRGTAVRCGNGSFGGYIGHSVSPSHAMGGARERGGTRMSERKRNRNRNRNRTRNRNRNTNTNTNRNTNSRFKTNETENQSLWIRCATSSPRKSPRSFLPPDSRPRASYKALFVCVRLPPCARAPCQCRFGASFAPHSVRRPRRAAPPSRVASRGIAVAAHPEGRLRRARSALARAACGAPRSPRPPPRISFPVRRCHGPERRGARGGPCCSSSFFAFTARPGARISDARACARVEIPTASGQRRGALASGAFPPLSAAFCPVGRVFAIGRALGFGLA</sequence>
<gene>
    <name evidence="2" type="ORF">CLUG_04867</name>
</gene>
<reference evidence="2 3" key="1">
    <citation type="journal article" date="2009" name="Nature">
        <title>Evolution of pathogenicity and sexual reproduction in eight Candida genomes.</title>
        <authorList>
            <person name="Butler G."/>
            <person name="Rasmussen M.D."/>
            <person name="Lin M.F."/>
            <person name="Santos M.A."/>
            <person name="Sakthikumar S."/>
            <person name="Munro C.A."/>
            <person name="Rheinbay E."/>
            <person name="Grabherr M."/>
            <person name="Forche A."/>
            <person name="Reedy J.L."/>
            <person name="Agrafioti I."/>
            <person name="Arnaud M.B."/>
            <person name="Bates S."/>
            <person name="Brown A.J."/>
            <person name="Brunke S."/>
            <person name="Costanzo M.C."/>
            <person name="Fitzpatrick D.A."/>
            <person name="de Groot P.W."/>
            <person name="Harris D."/>
            <person name="Hoyer L.L."/>
            <person name="Hube B."/>
            <person name="Klis F.M."/>
            <person name="Kodira C."/>
            <person name="Lennard N."/>
            <person name="Logue M.E."/>
            <person name="Martin R."/>
            <person name="Neiman A.M."/>
            <person name="Nikolaou E."/>
            <person name="Quail M.A."/>
            <person name="Quinn J."/>
            <person name="Santos M.C."/>
            <person name="Schmitzberger F.F."/>
            <person name="Sherlock G."/>
            <person name="Shah P."/>
            <person name="Silverstein K.A."/>
            <person name="Skrzypek M.S."/>
            <person name="Soll D."/>
            <person name="Staggs R."/>
            <person name="Stansfield I."/>
            <person name="Stumpf M.P."/>
            <person name="Sudbery P.E."/>
            <person name="Srikantha T."/>
            <person name="Zeng Q."/>
            <person name="Berman J."/>
            <person name="Berriman M."/>
            <person name="Heitman J."/>
            <person name="Gow N.A."/>
            <person name="Lorenz M.C."/>
            <person name="Birren B.W."/>
            <person name="Kellis M."/>
            <person name="Cuomo C.A."/>
        </authorList>
    </citation>
    <scope>NUCLEOTIDE SEQUENCE [LARGE SCALE GENOMIC DNA]</scope>
    <source>
        <strain evidence="2 3">ATCC 42720</strain>
    </source>
</reference>